<dbReference type="NCBIfam" id="TIGR01027">
    <property type="entry name" value="proB"/>
    <property type="match status" value="1"/>
</dbReference>
<evidence type="ECO:0000256" key="5">
    <source>
        <dbReference type="ARBA" id="ARBA00022741"/>
    </source>
</evidence>
<proteinExistence type="inferred from homology"/>
<dbReference type="Proteomes" id="UP000178417">
    <property type="component" value="Unassembled WGS sequence"/>
</dbReference>
<dbReference type="InterPro" id="IPR001057">
    <property type="entry name" value="Glu/AcGlu_kinase"/>
</dbReference>
<evidence type="ECO:0000256" key="7">
    <source>
        <dbReference type="ARBA" id="ARBA00022840"/>
    </source>
</evidence>
<keyword evidence="2 8" id="KW-0028">Amino-acid biosynthesis</keyword>
<dbReference type="SUPFAM" id="SSF53633">
    <property type="entry name" value="Carbamate kinase-like"/>
    <property type="match status" value="1"/>
</dbReference>
<dbReference type="CDD" id="cd04242">
    <property type="entry name" value="AAK_G5K_ProB"/>
    <property type="match status" value="1"/>
</dbReference>
<dbReference type="GO" id="GO:0005524">
    <property type="term" value="F:ATP binding"/>
    <property type="evidence" value="ECO:0007669"/>
    <property type="project" value="UniProtKB-KW"/>
</dbReference>
<evidence type="ECO:0000313" key="11">
    <source>
        <dbReference type="Proteomes" id="UP000178417"/>
    </source>
</evidence>
<dbReference type="GO" id="GO:0005829">
    <property type="term" value="C:cytosol"/>
    <property type="evidence" value="ECO:0007669"/>
    <property type="project" value="TreeGrafter"/>
</dbReference>
<dbReference type="EMBL" id="MEUB01000013">
    <property type="protein sequence ID" value="OGC23985.1"/>
    <property type="molecule type" value="Genomic_DNA"/>
</dbReference>
<evidence type="ECO:0000256" key="3">
    <source>
        <dbReference type="ARBA" id="ARBA00022650"/>
    </source>
</evidence>
<keyword evidence="7 8" id="KW-0067">ATP-binding</keyword>
<dbReference type="InterPro" id="IPR041739">
    <property type="entry name" value="G5K_ProB"/>
</dbReference>
<keyword evidence="1 8" id="KW-0963">Cytoplasm</keyword>
<evidence type="ECO:0000256" key="4">
    <source>
        <dbReference type="ARBA" id="ARBA00022679"/>
    </source>
</evidence>
<dbReference type="STRING" id="1802579.A2310_05505"/>
<evidence type="ECO:0000256" key="8">
    <source>
        <dbReference type="HAMAP-Rule" id="MF_00456"/>
    </source>
</evidence>
<evidence type="ECO:0000313" key="10">
    <source>
        <dbReference type="EMBL" id="OGC23985.1"/>
    </source>
</evidence>
<dbReference type="InterPro" id="IPR001048">
    <property type="entry name" value="Asp/Glu/Uridylate_kinase"/>
</dbReference>
<sequence length="250" mass="27052">MSKSGIIVIKIGTSTLTLDNKLDLQNLQRIVKEIALSKKKAIIVTSGAIVTGAQKLGLASKPKTIPEKQAAAAIGQSVLMRQYEKAFEKFGITTAQVLLTRDALTDKERYRNVRNTLTTLLNEGVVPIVNENDTVSTEEIKVGDNDTLSALVSELISADILVLLTDVDGFYIKDKKVDVIKKITKEIRFAAGHSLTEIGTGGMITKINAAQICMSSGISVFIANGRERGAINSIISGKKIGTKFCPKKYR</sequence>
<dbReference type="PANTHER" id="PTHR43654">
    <property type="entry name" value="GLUTAMATE 5-KINASE"/>
    <property type="match status" value="1"/>
</dbReference>
<dbReference type="InterPro" id="IPR011529">
    <property type="entry name" value="Glu_5kinase"/>
</dbReference>
<comment type="subcellular location">
    <subcellularLocation>
        <location evidence="8">Cytoplasm</location>
    </subcellularLocation>
</comment>
<dbReference type="UniPathway" id="UPA00098">
    <property type="reaction ID" value="UER00359"/>
</dbReference>
<dbReference type="PRINTS" id="PR00474">
    <property type="entry name" value="GLU5KINASE"/>
</dbReference>
<keyword evidence="5 8" id="KW-0547">Nucleotide-binding</keyword>
<dbReference type="HAMAP" id="MF_00456">
    <property type="entry name" value="ProB"/>
    <property type="match status" value="1"/>
</dbReference>
<comment type="catalytic activity">
    <reaction evidence="8">
        <text>L-glutamate + ATP = L-glutamyl 5-phosphate + ADP</text>
        <dbReference type="Rhea" id="RHEA:14877"/>
        <dbReference type="ChEBI" id="CHEBI:29985"/>
        <dbReference type="ChEBI" id="CHEBI:30616"/>
        <dbReference type="ChEBI" id="CHEBI:58274"/>
        <dbReference type="ChEBI" id="CHEBI:456216"/>
        <dbReference type="EC" id="2.7.2.11"/>
    </reaction>
</comment>
<dbReference type="InterPro" id="IPR005715">
    <property type="entry name" value="Glu_5kinase/COase_Synthase"/>
</dbReference>
<gene>
    <name evidence="8" type="primary">proB</name>
    <name evidence="10" type="ORF">A2310_05505</name>
</gene>
<feature type="binding site" evidence="8">
    <location>
        <begin position="165"/>
        <end position="166"/>
    </location>
    <ligand>
        <name>ATP</name>
        <dbReference type="ChEBI" id="CHEBI:30616"/>
    </ligand>
</feature>
<comment type="caution">
    <text evidence="10">The sequence shown here is derived from an EMBL/GenBank/DDBJ whole genome shotgun (WGS) entry which is preliminary data.</text>
</comment>
<keyword evidence="4 8" id="KW-0808">Transferase</keyword>
<keyword evidence="3 8" id="KW-0641">Proline biosynthesis</keyword>
<feature type="binding site" evidence="8">
    <location>
        <position position="46"/>
    </location>
    <ligand>
        <name>substrate</name>
    </ligand>
</feature>
<keyword evidence="6 8" id="KW-0418">Kinase</keyword>
<feature type="domain" description="Aspartate/glutamate/uridylate kinase" evidence="9">
    <location>
        <begin position="6"/>
        <end position="224"/>
    </location>
</feature>
<dbReference type="InterPro" id="IPR036393">
    <property type="entry name" value="AceGlu_kinase-like_sf"/>
</dbReference>
<protein>
    <recommendedName>
        <fullName evidence="8">Glutamate 5-kinase</fullName>
        <ecNumber evidence="8">2.7.2.11</ecNumber>
    </recommendedName>
    <alternativeName>
        <fullName evidence="8">Gamma-glutamyl kinase</fullName>
        <shortName evidence="8">GK</shortName>
    </alternativeName>
</protein>
<evidence type="ECO:0000256" key="1">
    <source>
        <dbReference type="ARBA" id="ARBA00022490"/>
    </source>
</evidence>
<evidence type="ECO:0000259" key="9">
    <source>
        <dbReference type="Pfam" id="PF00696"/>
    </source>
</evidence>
<evidence type="ECO:0000256" key="6">
    <source>
        <dbReference type="ARBA" id="ARBA00022777"/>
    </source>
</evidence>
<dbReference type="GO" id="GO:0004349">
    <property type="term" value="F:glutamate 5-kinase activity"/>
    <property type="evidence" value="ECO:0007669"/>
    <property type="project" value="UniProtKB-UniRule"/>
</dbReference>
<name>A0A1F4SU69_UNCSA</name>
<comment type="similarity">
    <text evidence="8">Belongs to the glutamate 5-kinase family.</text>
</comment>
<dbReference type="PANTHER" id="PTHR43654:SF1">
    <property type="entry name" value="ISOPENTENYL PHOSPHATE KINASE"/>
    <property type="match status" value="1"/>
</dbReference>
<reference evidence="10 11" key="1">
    <citation type="journal article" date="2016" name="Nat. Commun.">
        <title>Thousands of microbial genomes shed light on interconnected biogeochemical processes in an aquifer system.</title>
        <authorList>
            <person name="Anantharaman K."/>
            <person name="Brown C.T."/>
            <person name="Hug L.A."/>
            <person name="Sharon I."/>
            <person name="Castelle C.J."/>
            <person name="Probst A.J."/>
            <person name="Thomas B.C."/>
            <person name="Singh A."/>
            <person name="Wilkins M.J."/>
            <person name="Karaoz U."/>
            <person name="Brodie E.L."/>
            <person name="Williams K.H."/>
            <person name="Hubbard S.S."/>
            <person name="Banfield J.F."/>
        </authorList>
    </citation>
    <scope>NUCLEOTIDE SEQUENCE [LARGE SCALE GENOMIC DNA]</scope>
</reference>
<accession>A0A1F4SU69</accession>
<comment type="function">
    <text evidence="8">Catalyzes the transfer of a phosphate group to glutamate to form L-glutamate 5-phosphate.</text>
</comment>
<dbReference type="GO" id="GO:0055129">
    <property type="term" value="P:L-proline biosynthetic process"/>
    <property type="evidence" value="ECO:0007669"/>
    <property type="project" value="UniProtKB-UniRule"/>
</dbReference>
<dbReference type="PIRSF" id="PIRSF000729">
    <property type="entry name" value="GK"/>
    <property type="match status" value="1"/>
</dbReference>
<comment type="pathway">
    <text evidence="8">Amino-acid biosynthesis; L-proline biosynthesis; L-glutamate 5-semialdehyde from L-glutamate: step 1/2.</text>
</comment>
<organism evidence="10 11">
    <name type="scientific">candidate division WOR-1 bacterium RIFOXYB2_FULL_37_13</name>
    <dbReference type="NCBI Taxonomy" id="1802579"/>
    <lineage>
        <taxon>Bacteria</taxon>
        <taxon>Bacillati</taxon>
        <taxon>Saganbacteria</taxon>
    </lineage>
</organism>
<feature type="binding site" evidence="8">
    <location>
        <position position="133"/>
    </location>
    <ligand>
        <name>substrate</name>
    </ligand>
</feature>
<evidence type="ECO:0000256" key="2">
    <source>
        <dbReference type="ARBA" id="ARBA00022605"/>
    </source>
</evidence>
<feature type="binding site" evidence="8">
    <location>
        <position position="145"/>
    </location>
    <ligand>
        <name>substrate</name>
    </ligand>
</feature>
<dbReference type="Pfam" id="PF00696">
    <property type="entry name" value="AA_kinase"/>
    <property type="match status" value="1"/>
</dbReference>
<dbReference type="Gene3D" id="3.40.1160.10">
    <property type="entry name" value="Acetylglutamate kinase-like"/>
    <property type="match status" value="1"/>
</dbReference>
<dbReference type="InterPro" id="IPR019797">
    <property type="entry name" value="Glutamate_5-kinase_CS"/>
</dbReference>
<dbReference type="FunFam" id="3.40.1160.10:FF:000018">
    <property type="entry name" value="Glutamate 5-kinase"/>
    <property type="match status" value="1"/>
</dbReference>
<feature type="binding site" evidence="8">
    <location>
        <position position="10"/>
    </location>
    <ligand>
        <name>ATP</name>
        <dbReference type="ChEBI" id="CHEBI:30616"/>
    </ligand>
</feature>
<dbReference type="PROSITE" id="PS00902">
    <property type="entry name" value="GLUTAMATE_5_KINASE"/>
    <property type="match status" value="1"/>
</dbReference>
<dbReference type="EC" id="2.7.2.11" evidence="8"/>
<dbReference type="AlphaFoldDB" id="A0A1F4SU69"/>
<feature type="binding site" evidence="8">
    <location>
        <begin position="200"/>
        <end position="206"/>
    </location>
    <ligand>
        <name>ATP</name>
        <dbReference type="ChEBI" id="CHEBI:30616"/>
    </ligand>
</feature>